<reference evidence="2 3" key="1">
    <citation type="submission" date="2019-07" db="EMBL/GenBank/DDBJ databases">
        <title>Draft genome assembly of a fouling barnacle, Amphibalanus amphitrite (Darwin, 1854): The first reference genome for Thecostraca.</title>
        <authorList>
            <person name="Kim W."/>
        </authorList>
    </citation>
    <scope>NUCLEOTIDE SEQUENCE [LARGE SCALE GENOMIC DNA]</scope>
    <source>
        <strain evidence="2">SNU_AA5</strain>
        <tissue evidence="2">Soma without cirri and trophi</tissue>
    </source>
</reference>
<proteinExistence type="predicted"/>
<evidence type="ECO:0000256" key="1">
    <source>
        <dbReference type="SAM" id="MobiDB-lite"/>
    </source>
</evidence>
<evidence type="ECO:0000313" key="2">
    <source>
        <dbReference type="EMBL" id="KAF0300813.1"/>
    </source>
</evidence>
<sequence length="699" mass="77960">MMKKRTQEEQTRDARREEAGAVAMRVLRTTYHVLKKSHSQSELEELIVLQHRNGLDMGNINHSKKVMVTARDVFADVIKSMLTEHVSAQPCVSLLADKVTICRRTVDITAVMTVVPGAPPGEMLQSYVIGAPVVKGHDGESLAEELQGTLAAIGVTSTEKLAAISTDGQYHHGRVPEKLLKNIRKDDPRAPPAPVCVPAVWDGAHLLNLAEADARKDPASLWVDGVIEKITSITKRFSVGKGLEELLEAGEKIGIKVLRPKMWSETRFSPHAANVIRVFIHNTRPMVAALKDRLKELDHWTGPAQQLQEARRCLEDPEFQLKCVALLDIYQVLAKGSRGLQTTQRLPWECREDHAEMIKSLVGMACSLDAKCKTGILATDDSEAADVGQRWPSLPSRLMPTTPTQAKPLITFCLALVESLKKRREGVAATGGRKGTSNKDLMALMPDIRRVADLERISEVVAKLRHLKTVQRFTYDVIVPHTCLHESQIRQIEQKVTEHPSTDPPSPRMRAPDRRCVGERMRLRGREDRTADLEAALDQVEADQKSSDLILSGSAIPPPPQPAEGRGPPEDVAGVALGLLRRHLPAVELKREDIVSCTRIARGKKLLCKFSRTGPLSPRYQLYDSRFSLKDSRNDDKLFISEHLSRVRFDIFQKLLQEKRAKRLHSVFSKNGVVFCRAVMHGRKIRVSHAQQIPDVLKG</sequence>
<gene>
    <name evidence="2" type="ORF">FJT64_026763</name>
</gene>
<keyword evidence="3" id="KW-1185">Reference proteome</keyword>
<dbReference type="PANTHER" id="PTHR46880:SF5">
    <property type="entry name" value="DUF4371 DOMAIN-CONTAINING PROTEIN"/>
    <property type="match status" value="1"/>
</dbReference>
<accession>A0A6A4W4H3</accession>
<dbReference type="EMBL" id="VIIS01001232">
    <property type="protein sequence ID" value="KAF0300813.1"/>
    <property type="molecule type" value="Genomic_DNA"/>
</dbReference>
<dbReference type="Proteomes" id="UP000440578">
    <property type="component" value="Unassembled WGS sequence"/>
</dbReference>
<protein>
    <submittedName>
        <fullName evidence="2">Uncharacterized protein</fullName>
    </submittedName>
</protein>
<dbReference type="PANTHER" id="PTHR46880">
    <property type="entry name" value="RAS-ASSOCIATING DOMAIN-CONTAINING PROTEIN"/>
    <property type="match status" value="1"/>
</dbReference>
<organism evidence="2 3">
    <name type="scientific">Amphibalanus amphitrite</name>
    <name type="common">Striped barnacle</name>
    <name type="synonym">Balanus amphitrite</name>
    <dbReference type="NCBI Taxonomy" id="1232801"/>
    <lineage>
        <taxon>Eukaryota</taxon>
        <taxon>Metazoa</taxon>
        <taxon>Ecdysozoa</taxon>
        <taxon>Arthropoda</taxon>
        <taxon>Crustacea</taxon>
        <taxon>Multicrustacea</taxon>
        <taxon>Cirripedia</taxon>
        <taxon>Thoracica</taxon>
        <taxon>Thoracicalcarea</taxon>
        <taxon>Balanomorpha</taxon>
        <taxon>Balanoidea</taxon>
        <taxon>Balanidae</taxon>
        <taxon>Amphibalaninae</taxon>
        <taxon>Amphibalanus</taxon>
    </lineage>
</organism>
<comment type="caution">
    <text evidence="2">The sequence shown here is derived from an EMBL/GenBank/DDBJ whole genome shotgun (WGS) entry which is preliminary data.</text>
</comment>
<name>A0A6A4W4H3_AMPAM</name>
<dbReference type="AlphaFoldDB" id="A0A6A4W4H3"/>
<feature type="region of interest" description="Disordered" evidence="1">
    <location>
        <begin position="550"/>
        <end position="571"/>
    </location>
</feature>
<evidence type="ECO:0000313" key="3">
    <source>
        <dbReference type="Proteomes" id="UP000440578"/>
    </source>
</evidence>
<dbReference type="OrthoDB" id="10072349at2759"/>